<feature type="region of interest" description="Disordered" evidence="1">
    <location>
        <begin position="19"/>
        <end position="128"/>
    </location>
</feature>
<dbReference type="CTD" id="36376479"/>
<keyword evidence="4" id="KW-1185">Reference proteome</keyword>
<dbReference type="WBParaSite" id="SRAE_1000236900.1">
    <property type="protein sequence ID" value="SRAE_1000236900.1"/>
    <property type="gene ID" value="WBGene00258984"/>
</dbReference>
<reference evidence="5" key="3">
    <citation type="submission" date="2020-12" db="UniProtKB">
        <authorList>
            <consortium name="WormBaseParasite"/>
        </authorList>
    </citation>
    <scope>IDENTIFICATION</scope>
</reference>
<feature type="signal peptide" evidence="2">
    <location>
        <begin position="1"/>
        <end position="16"/>
    </location>
</feature>
<evidence type="ECO:0000313" key="5">
    <source>
        <dbReference type="WBParaSite" id="SRAE_1000236900.1"/>
    </source>
</evidence>
<dbReference type="WormBase" id="SRAE_1000236900">
    <property type="protein sequence ID" value="SRP09929"/>
    <property type="gene ID" value="WBGene00258984"/>
</dbReference>
<dbReference type="Proteomes" id="UP000035682">
    <property type="component" value="Unplaced"/>
</dbReference>
<dbReference type="RefSeq" id="XP_024503315.1">
    <property type="nucleotide sequence ID" value="XM_024649437.1"/>
</dbReference>
<evidence type="ECO:0000313" key="3">
    <source>
        <dbReference type="EMBL" id="CEF64114.1"/>
    </source>
</evidence>
<protein>
    <submittedName>
        <fullName evidence="3 5">Uncharacterized protein</fullName>
    </submittedName>
</protein>
<name>A0A090MWQ9_STRRB</name>
<keyword evidence="2" id="KW-0732">Signal</keyword>
<evidence type="ECO:0000313" key="4">
    <source>
        <dbReference type="Proteomes" id="UP000035682"/>
    </source>
</evidence>
<feature type="compositionally biased region" description="Polar residues" evidence="1">
    <location>
        <begin position="61"/>
        <end position="71"/>
    </location>
</feature>
<gene>
    <name evidence="3 5 6" type="ORF">SRAE_1000236900</name>
</gene>
<feature type="chain" id="PRO_5015031398" evidence="2">
    <location>
        <begin position="17"/>
        <end position="128"/>
    </location>
</feature>
<dbReference type="EMBL" id="LN609528">
    <property type="protein sequence ID" value="CEF64114.1"/>
    <property type="molecule type" value="Genomic_DNA"/>
</dbReference>
<reference evidence="3" key="2">
    <citation type="submission" date="2014-09" db="EMBL/GenBank/DDBJ databases">
        <authorList>
            <person name="Aslett A.Martin."/>
        </authorList>
    </citation>
    <scope>NUCLEOTIDE SEQUENCE</scope>
    <source>
        <strain evidence="3">ED321 Heterogonic</strain>
    </source>
</reference>
<evidence type="ECO:0000256" key="2">
    <source>
        <dbReference type="SAM" id="SignalP"/>
    </source>
</evidence>
<feature type="compositionally biased region" description="Pro residues" evidence="1">
    <location>
        <begin position="72"/>
        <end position="86"/>
    </location>
</feature>
<accession>A0A090MWQ9</accession>
<proteinExistence type="predicted"/>
<organism evidence="3">
    <name type="scientific">Strongyloides ratti</name>
    <name type="common">Parasitic roundworm</name>
    <dbReference type="NCBI Taxonomy" id="34506"/>
    <lineage>
        <taxon>Eukaryota</taxon>
        <taxon>Metazoa</taxon>
        <taxon>Ecdysozoa</taxon>
        <taxon>Nematoda</taxon>
        <taxon>Chromadorea</taxon>
        <taxon>Rhabditida</taxon>
        <taxon>Tylenchina</taxon>
        <taxon>Panagrolaimomorpha</taxon>
        <taxon>Strongyloidoidea</taxon>
        <taxon>Strongyloididae</taxon>
        <taxon>Strongyloides</taxon>
    </lineage>
</organism>
<reference evidence="4" key="1">
    <citation type="submission" date="2014-09" db="EMBL/GenBank/DDBJ databases">
        <authorList>
            <person name="Martin A.A."/>
        </authorList>
    </citation>
    <scope>NUCLEOTIDE SEQUENCE</scope>
    <source>
        <strain evidence="4">ED321</strain>
    </source>
</reference>
<evidence type="ECO:0000256" key="1">
    <source>
        <dbReference type="SAM" id="MobiDB-lite"/>
    </source>
</evidence>
<evidence type="ECO:0000313" key="6">
    <source>
        <dbReference type="WormBase" id="SRAE_1000236900"/>
    </source>
</evidence>
<dbReference type="GeneID" id="36376479"/>
<sequence length="128" mass="14206">MIIVLVAVTTTCSAGGYQRPMEIEPQPNFEAPPQYGGYRKPYNNMPPEIPPQFPSKYNEPPVQSSYGTFNQPPVPSEGPFNSPPIPSDQQFNPQPPIDVGGNSYLPPNNGYINPEQMPYRSRGGYYRG</sequence>
<dbReference type="AlphaFoldDB" id="A0A090MWQ9"/>